<feature type="compositionally biased region" description="Low complexity" evidence="1">
    <location>
        <begin position="290"/>
        <end position="307"/>
    </location>
</feature>
<keyword evidence="2" id="KW-0472">Membrane</keyword>
<evidence type="ECO:0000313" key="5">
    <source>
        <dbReference type="Proteomes" id="UP000663829"/>
    </source>
</evidence>
<name>A0A814W3U0_9BILA</name>
<feature type="transmembrane region" description="Helical" evidence="2">
    <location>
        <begin position="12"/>
        <end position="37"/>
    </location>
</feature>
<proteinExistence type="predicted"/>
<feature type="compositionally biased region" description="Polar residues" evidence="1">
    <location>
        <begin position="427"/>
        <end position="442"/>
    </location>
</feature>
<evidence type="ECO:0000256" key="1">
    <source>
        <dbReference type="SAM" id="MobiDB-lite"/>
    </source>
</evidence>
<feature type="compositionally biased region" description="Low complexity" evidence="1">
    <location>
        <begin position="222"/>
        <end position="239"/>
    </location>
</feature>
<dbReference type="EMBL" id="CAJOBC010008303">
    <property type="protein sequence ID" value="CAF3957932.1"/>
    <property type="molecule type" value="Genomic_DNA"/>
</dbReference>
<dbReference type="Proteomes" id="UP000663829">
    <property type="component" value="Unassembled WGS sequence"/>
</dbReference>
<keyword evidence="2" id="KW-0812">Transmembrane</keyword>
<feature type="compositionally biased region" description="Basic residues" evidence="1">
    <location>
        <begin position="478"/>
        <end position="490"/>
    </location>
</feature>
<dbReference type="Proteomes" id="UP000681722">
    <property type="component" value="Unassembled WGS sequence"/>
</dbReference>
<feature type="compositionally biased region" description="Polar residues" evidence="1">
    <location>
        <begin position="342"/>
        <end position="384"/>
    </location>
</feature>
<feature type="compositionally biased region" description="Low complexity" evidence="1">
    <location>
        <begin position="324"/>
        <end position="341"/>
    </location>
</feature>
<feature type="compositionally biased region" description="Low complexity" evidence="1">
    <location>
        <begin position="491"/>
        <end position="516"/>
    </location>
</feature>
<feature type="compositionally biased region" description="Polar residues" evidence="1">
    <location>
        <begin position="240"/>
        <end position="252"/>
    </location>
</feature>
<feature type="compositionally biased region" description="Low complexity" evidence="1">
    <location>
        <begin position="253"/>
        <end position="281"/>
    </location>
</feature>
<gene>
    <name evidence="3" type="ORF">GPM918_LOCUS23338</name>
    <name evidence="4" type="ORF">SRO942_LOCUS23337</name>
</gene>
<feature type="compositionally biased region" description="Polar residues" evidence="1">
    <location>
        <begin position="517"/>
        <end position="531"/>
    </location>
</feature>
<keyword evidence="2" id="KW-1133">Transmembrane helix</keyword>
<evidence type="ECO:0000313" key="3">
    <source>
        <dbReference type="EMBL" id="CAF1193620.1"/>
    </source>
</evidence>
<feature type="region of interest" description="Disordered" evidence="1">
    <location>
        <begin position="214"/>
        <end position="403"/>
    </location>
</feature>
<feature type="compositionally biased region" description="Polar residues" evidence="1">
    <location>
        <begin position="453"/>
        <end position="469"/>
    </location>
</feature>
<feature type="region of interest" description="Disordered" evidence="1">
    <location>
        <begin position="427"/>
        <end position="531"/>
    </location>
</feature>
<keyword evidence="5" id="KW-1185">Reference proteome</keyword>
<organism evidence="3 5">
    <name type="scientific">Didymodactylos carnosus</name>
    <dbReference type="NCBI Taxonomy" id="1234261"/>
    <lineage>
        <taxon>Eukaryota</taxon>
        <taxon>Metazoa</taxon>
        <taxon>Spiralia</taxon>
        <taxon>Gnathifera</taxon>
        <taxon>Rotifera</taxon>
        <taxon>Eurotatoria</taxon>
        <taxon>Bdelloidea</taxon>
        <taxon>Philodinida</taxon>
        <taxon>Philodinidae</taxon>
        <taxon>Didymodactylos</taxon>
    </lineage>
</organism>
<reference evidence="3" key="1">
    <citation type="submission" date="2021-02" db="EMBL/GenBank/DDBJ databases">
        <authorList>
            <person name="Nowell W R."/>
        </authorList>
    </citation>
    <scope>NUCLEOTIDE SEQUENCE</scope>
</reference>
<evidence type="ECO:0000256" key="2">
    <source>
        <dbReference type="SAM" id="Phobius"/>
    </source>
</evidence>
<accession>A0A814W3U0</accession>
<dbReference type="EMBL" id="CAJNOQ010008302">
    <property type="protein sequence ID" value="CAF1193620.1"/>
    <property type="molecule type" value="Genomic_DNA"/>
</dbReference>
<feature type="compositionally biased region" description="Polar residues" evidence="1">
    <location>
        <begin position="308"/>
        <end position="323"/>
    </location>
</feature>
<evidence type="ECO:0000313" key="4">
    <source>
        <dbReference type="EMBL" id="CAF3957932.1"/>
    </source>
</evidence>
<sequence length="531" mass="56813">MLSCTLAGLPLLALCCLGLLGFIFAGVIVIALIPVFLQRHNINTQQRESSIIQILYNLPAFDSSLIANGQVPQSRYRLQQQLDNATSGSRRQHTQVEVVNVVVRQPQNIEKKRKRRAPSQTVEGLIQYFYGTKAVNYSETLAQMIVQFRLSLSIDCFTLICQNGLVQRVTTQIFIVIRFDEISYMTFFGLTPSSGGSSSNNNSTTLQILTTSAVSNQPQQLSSTSSGGNGSSSNNNSTTPQILTTSTVNNQPQQLSSTSSGGNGSSSNNNSTTLQILTTSTVSNRPQQLSSTSSGGNGSSSNNNSTTPQILTTSTINNQPQQLSSTSSGGNGSSSNNNSTTPQILTTSTISNRPQQLSSTSSKAADVSFTQIVSNPPSFSLKTISRSHEPSVETQTPEKSTIRSSRITTSQMTSLFSVFISTIAPKTTGVNPRQPTSFSSEKTPAFTKERLQTPKTGTDTTLFQITGRTKLSPVTKSKTSKRPKPTKPSKTKPTSPVQSFTSLFTSKTSSASGATSNQPQIEPFTSSTSGT</sequence>
<protein>
    <submittedName>
        <fullName evidence="3">Uncharacterized protein</fullName>
    </submittedName>
</protein>
<dbReference type="AlphaFoldDB" id="A0A814W3U0"/>
<comment type="caution">
    <text evidence="3">The sequence shown here is derived from an EMBL/GenBank/DDBJ whole genome shotgun (WGS) entry which is preliminary data.</text>
</comment>